<dbReference type="NCBIfam" id="TIGR03454">
    <property type="entry name" value="partition_RepB"/>
    <property type="match status" value="1"/>
</dbReference>
<dbReference type="Proteomes" id="UP000188174">
    <property type="component" value="Plasmid unnamed2"/>
</dbReference>
<dbReference type="Pfam" id="PF07506">
    <property type="entry name" value="RepB"/>
    <property type="match status" value="1"/>
</dbReference>
<dbReference type="InterPro" id="IPR011111">
    <property type="entry name" value="Plasmid_RepB"/>
</dbReference>
<dbReference type="SMART" id="SM00470">
    <property type="entry name" value="ParB"/>
    <property type="match status" value="1"/>
</dbReference>
<organism evidence="4 5">
    <name type="scientific">Roseibium algicola</name>
    <dbReference type="NCBI Taxonomy" id="2857014"/>
    <lineage>
        <taxon>Bacteria</taxon>
        <taxon>Pseudomonadati</taxon>
        <taxon>Pseudomonadota</taxon>
        <taxon>Alphaproteobacteria</taxon>
        <taxon>Hyphomicrobiales</taxon>
        <taxon>Stappiaceae</taxon>
        <taxon>Roseibium</taxon>
    </lineage>
</organism>
<reference evidence="4 5" key="1">
    <citation type="submission" date="2017-02" db="EMBL/GenBank/DDBJ databases">
        <authorList>
            <person name="Jeong S."/>
        </authorList>
    </citation>
    <scope>NUCLEOTIDE SEQUENCE [LARGE SCALE GENOMIC DNA]</scope>
    <source>
        <strain evidence="4 5">RMAR6-6</strain>
        <plasmid evidence="4 5">unnamed2</plasmid>
    </source>
</reference>
<dbReference type="Gene3D" id="1.10.10.2830">
    <property type="match status" value="1"/>
</dbReference>
<sequence>MARKDLISFSSDEDGEIQGDPNKSDRPLAGITPNRRSSSPVGGIAKTLGSLSSQMDRASELERQLLEGQKVVELDPSQIDDSFVRDRLEADPEVERDFVQQIDEHGQLVPILVRPNPAQKGRMQVAFGHRRLRAARSLNRKVKAVVRELNDEQLVVLQGQENSARTNLSYIERALFAARLEDQKFKRNVIISALKVDRAAVSKMIKLIRELPVELIVAIGAAPGTGRRKWMELAELAKLVDWKPLREMLSADNIAVLTSDERFEFVLRSAKKAIKPKKPKMVVQHVEHVPVTIRSTKSGTTFTVNGAKAPGFDEFLKAQLNSLYADYMKERGE</sequence>
<dbReference type="NCBIfam" id="TIGR00180">
    <property type="entry name" value="parB_part"/>
    <property type="match status" value="1"/>
</dbReference>
<dbReference type="InterPro" id="IPR017819">
    <property type="entry name" value="Plasmid_partition_RepB"/>
</dbReference>
<evidence type="ECO:0000256" key="1">
    <source>
        <dbReference type="ARBA" id="ARBA00006295"/>
    </source>
</evidence>
<keyword evidence="5" id="KW-1185">Reference proteome</keyword>
<dbReference type="Pfam" id="PF02195">
    <property type="entry name" value="ParB_N"/>
    <property type="match status" value="1"/>
</dbReference>
<proteinExistence type="inferred from homology"/>
<dbReference type="SUPFAM" id="SSF110849">
    <property type="entry name" value="ParB/Sulfiredoxin"/>
    <property type="match status" value="1"/>
</dbReference>
<evidence type="ECO:0000256" key="2">
    <source>
        <dbReference type="SAM" id="MobiDB-lite"/>
    </source>
</evidence>
<name>A0ABN4X1W1_9HYPH</name>
<dbReference type="CDD" id="cd16405">
    <property type="entry name" value="RepB_like_N"/>
    <property type="match status" value="1"/>
</dbReference>
<accession>A0ABN4X1W1</accession>
<dbReference type="InterPro" id="IPR003115">
    <property type="entry name" value="ParB_N"/>
</dbReference>
<dbReference type="PANTHER" id="PTHR33375:SF1">
    <property type="entry name" value="CHROMOSOME-PARTITIONING PROTEIN PARB-RELATED"/>
    <property type="match status" value="1"/>
</dbReference>
<geneLocation type="plasmid" evidence="4 5">
    <name>unnamed2</name>
</geneLocation>
<dbReference type="InterPro" id="IPR050336">
    <property type="entry name" value="Chromosome_partition/occlusion"/>
</dbReference>
<protein>
    <submittedName>
        <fullName evidence="4">Plasmid partitioning protein RepB</fullName>
    </submittedName>
</protein>
<evidence type="ECO:0000313" key="5">
    <source>
        <dbReference type="Proteomes" id="UP000188174"/>
    </source>
</evidence>
<dbReference type="InterPro" id="IPR004437">
    <property type="entry name" value="ParB/RepB/Spo0J"/>
</dbReference>
<dbReference type="SUPFAM" id="SSF109709">
    <property type="entry name" value="KorB DNA-binding domain-like"/>
    <property type="match status" value="1"/>
</dbReference>
<dbReference type="InterPro" id="IPR037972">
    <property type="entry name" value="RepB_N"/>
</dbReference>
<dbReference type="EMBL" id="CP019632">
    <property type="protein sequence ID" value="AQQ08166.1"/>
    <property type="molecule type" value="Genomic_DNA"/>
</dbReference>
<dbReference type="RefSeq" id="WP_077294781.1">
    <property type="nucleotide sequence ID" value="NZ_CP019632.1"/>
</dbReference>
<comment type="similarity">
    <text evidence="1">Belongs to the ParB family.</text>
</comment>
<gene>
    <name evidence="4" type="ORF">B0E33_30555</name>
</gene>
<evidence type="ECO:0000313" key="4">
    <source>
        <dbReference type="EMBL" id="AQQ08166.1"/>
    </source>
</evidence>
<dbReference type="Gene3D" id="3.90.1530.30">
    <property type="match status" value="1"/>
</dbReference>
<keyword evidence="4" id="KW-0614">Plasmid</keyword>
<feature type="domain" description="ParB-like N-terminal" evidence="3">
    <location>
        <begin position="72"/>
        <end position="163"/>
    </location>
</feature>
<dbReference type="InterPro" id="IPR036086">
    <property type="entry name" value="ParB/Sulfiredoxin_sf"/>
</dbReference>
<feature type="region of interest" description="Disordered" evidence="2">
    <location>
        <begin position="1"/>
        <end position="47"/>
    </location>
</feature>
<dbReference type="PANTHER" id="PTHR33375">
    <property type="entry name" value="CHROMOSOME-PARTITIONING PROTEIN PARB-RELATED"/>
    <property type="match status" value="1"/>
</dbReference>
<evidence type="ECO:0000259" key="3">
    <source>
        <dbReference type="SMART" id="SM00470"/>
    </source>
</evidence>